<comment type="similarity">
    <text evidence="8 9">Belongs to the RecF family.</text>
</comment>
<comment type="caution">
    <text evidence="11">The sequence shown here is derived from an EMBL/GenBank/DDBJ whole genome shotgun (WGS) entry which is preliminary data.</text>
</comment>
<dbReference type="RefSeq" id="WP_202954592.1">
    <property type="nucleotide sequence ID" value="NZ_JAPCID010000029.1"/>
</dbReference>
<dbReference type="InterPro" id="IPR042174">
    <property type="entry name" value="RecF_2"/>
</dbReference>
<dbReference type="SUPFAM" id="SSF52540">
    <property type="entry name" value="P-loop containing nucleoside triphosphate hydrolases"/>
    <property type="match status" value="1"/>
</dbReference>
<dbReference type="Gene3D" id="1.20.1050.90">
    <property type="entry name" value="RecF/RecN/SMC, N-terminal domain"/>
    <property type="match status" value="1"/>
</dbReference>
<name>A0ABT4RNC4_9ACTN</name>
<dbReference type="Gene3D" id="3.40.50.300">
    <property type="entry name" value="P-loop containing nucleotide triphosphate hydrolases"/>
    <property type="match status" value="1"/>
</dbReference>
<keyword evidence="4 8" id="KW-0227">DNA damage</keyword>
<dbReference type="Pfam" id="PF13476">
    <property type="entry name" value="AAA_23"/>
    <property type="match status" value="1"/>
</dbReference>
<keyword evidence="6 8" id="KW-0238">DNA-binding</keyword>
<protein>
    <recommendedName>
        <fullName evidence="8 9">DNA replication and repair protein RecF</fullName>
    </recommendedName>
</protein>
<feature type="domain" description="AAA+ ATPase" evidence="10">
    <location>
        <begin position="22"/>
        <end position="361"/>
    </location>
</feature>
<proteinExistence type="inferred from homology"/>
<keyword evidence="5 8" id="KW-0067">ATP-binding</keyword>
<dbReference type="InterPro" id="IPR018078">
    <property type="entry name" value="DNA-binding_RecF_CS"/>
</dbReference>
<dbReference type="InterPro" id="IPR001238">
    <property type="entry name" value="DNA-binding_RecF"/>
</dbReference>
<evidence type="ECO:0000256" key="4">
    <source>
        <dbReference type="ARBA" id="ARBA00022763"/>
    </source>
</evidence>
<evidence type="ECO:0000256" key="7">
    <source>
        <dbReference type="ARBA" id="ARBA00023204"/>
    </source>
</evidence>
<feature type="binding site" evidence="8">
    <location>
        <begin position="30"/>
        <end position="37"/>
    </location>
    <ligand>
        <name>ATP</name>
        <dbReference type="ChEBI" id="CHEBI:30616"/>
    </ligand>
</feature>
<evidence type="ECO:0000256" key="2">
    <source>
        <dbReference type="ARBA" id="ARBA00022705"/>
    </source>
</evidence>
<dbReference type="SMART" id="SM00382">
    <property type="entry name" value="AAA"/>
    <property type="match status" value="1"/>
</dbReference>
<dbReference type="Proteomes" id="UP001147700">
    <property type="component" value="Unassembled WGS sequence"/>
</dbReference>
<comment type="subcellular location">
    <subcellularLocation>
        <location evidence="8 9">Cytoplasm</location>
    </subcellularLocation>
</comment>
<sequence>MIATRLSLRDFRTYSSAEVRLGPGLTVITGRNGAGKTNLLEGIYFACTARSCRTSNEREVVRFGAELTRTELVCEDALGRHEVTVGFKPGETKRLRADGAVVENLVGTGARPLVSVFLPDRLELVLGAPALRRAHLDQVIAALWPGRSGTRRAYSAALAQRNALLASIRAGRASRASLPAWDAELARHGVALMADRAATVDNLRPRYAHHAQGLGLEGKVELRYKPRSEATSADELAAELAERLESDLERGFTGHGPHRDDLGFRREGRELRSYGSRGQQRLGLLALLLAEREELAAAHGAAPLLLLDDVMSELDATRRGRLVDLLRRDGQAVITTTELDHVPGGEEEDVTRIEIVDGRIETPTHA</sequence>
<comment type="function">
    <text evidence="8 9">The RecF protein is involved in DNA metabolism; it is required for DNA replication and normal SOS inducibility. RecF binds preferentially to single-stranded, linear DNA. It also seems to bind ATP.</text>
</comment>
<evidence type="ECO:0000256" key="8">
    <source>
        <dbReference type="HAMAP-Rule" id="MF_00365"/>
    </source>
</evidence>
<evidence type="ECO:0000256" key="1">
    <source>
        <dbReference type="ARBA" id="ARBA00022490"/>
    </source>
</evidence>
<dbReference type="PROSITE" id="PS00618">
    <property type="entry name" value="RECF_2"/>
    <property type="match status" value="1"/>
</dbReference>
<keyword evidence="2 8" id="KW-0235">DNA replication</keyword>
<evidence type="ECO:0000256" key="6">
    <source>
        <dbReference type="ARBA" id="ARBA00023125"/>
    </source>
</evidence>
<dbReference type="InterPro" id="IPR027417">
    <property type="entry name" value="P-loop_NTPase"/>
</dbReference>
<keyword evidence="12" id="KW-1185">Reference proteome</keyword>
<keyword evidence="7 8" id="KW-0234">DNA repair</keyword>
<evidence type="ECO:0000259" key="10">
    <source>
        <dbReference type="SMART" id="SM00382"/>
    </source>
</evidence>
<dbReference type="HAMAP" id="MF_00365">
    <property type="entry name" value="RecF"/>
    <property type="match status" value="1"/>
</dbReference>
<organism evidence="11 12">
    <name type="scientific">Solirubrobacter deserti</name>
    <dbReference type="NCBI Taxonomy" id="2282478"/>
    <lineage>
        <taxon>Bacteria</taxon>
        <taxon>Bacillati</taxon>
        <taxon>Actinomycetota</taxon>
        <taxon>Thermoleophilia</taxon>
        <taxon>Solirubrobacterales</taxon>
        <taxon>Solirubrobacteraceae</taxon>
        <taxon>Solirubrobacter</taxon>
    </lineage>
</organism>
<evidence type="ECO:0000256" key="3">
    <source>
        <dbReference type="ARBA" id="ARBA00022741"/>
    </source>
</evidence>
<dbReference type="InterPro" id="IPR003593">
    <property type="entry name" value="AAA+_ATPase"/>
</dbReference>
<dbReference type="InterPro" id="IPR038729">
    <property type="entry name" value="Rad50/SbcC_AAA"/>
</dbReference>
<keyword evidence="8 9" id="KW-0742">SOS response</keyword>
<evidence type="ECO:0000313" key="11">
    <source>
        <dbReference type="EMBL" id="MDA0139806.1"/>
    </source>
</evidence>
<gene>
    <name evidence="8 11" type="primary">recF</name>
    <name evidence="11" type="ORF">OJ962_20050</name>
</gene>
<evidence type="ECO:0000256" key="5">
    <source>
        <dbReference type="ARBA" id="ARBA00022840"/>
    </source>
</evidence>
<dbReference type="PANTHER" id="PTHR32182:SF0">
    <property type="entry name" value="DNA REPLICATION AND REPAIR PROTEIN RECF"/>
    <property type="match status" value="1"/>
</dbReference>
<dbReference type="NCBIfam" id="TIGR00611">
    <property type="entry name" value="recf"/>
    <property type="match status" value="1"/>
</dbReference>
<keyword evidence="3 8" id="KW-0547">Nucleotide-binding</keyword>
<keyword evidence="1 8" id="KW-0963">Cytoplasm</keyword>
<reference evidence="11" key="1">
    <citation type="submission" date="2022-10" db="EMBL/GenBank/DDBJ databases">
        <title>The WGS of Solirubrobacter sp. CPCC 204708.</title>
        <authorList>
            <person name="Jiang Z."/>
        </authorList>
    </citation>
    <scope>NUCLEOTIDE SEQUENCE</scope>
    <source>
        <strain evidence="11">CPCC 204708</strain>
    </source>
</reference>
<dbReference type="PANTHER" id="PTHR32182">
    <property type="entry name" value="DNA REPLICATION AND REPAIR PROTEIN RECF"/>
    <property type="match status" value="1"/>
</dbReference>
<evidence type="ECO:0000313" key="12">
    <source>
        <dbReference type="Proteomes" id="UP001147700"/>
    </source>
</evidence>
<accession>A0ABT4RNC4</accession>
<evidence type="ECO:0000256" key="9">
    <source>
        <dbReference type="RuleBase" id="RU000578"/>
    </source>
</evidence>
<dbReference type="EMBL" id="JAPCID010000029">
    <property type="protein sequence ID" value="MDA0139806.1"/>
    <property type="molecule type" value="Genomic_DNA"/>
</dbReference>